<dbReference type="Proteomes" id="UP000239757">
    <property type="component" value="Unassembled WGS sequence"/>
</dbReference>
<dbReference type="AlphaFoldDB" id="A0A2P5XS39"/>
<reference evidence="1 2" key="1">
    <citation type="submission" date="2015-01" db="EMBL/GenBank/DDBJ databases">
        <title>Genome of allotetraploid Gossypium barbadense reveals genomic plasticity and fiber elongation in cotton evolution.</title>
        <authorList>
            <person name="Chen X."/>
            <person name="Liu X."/>
            <person name="Zhao B."/>
            <person name="Zheng H."/>
            <person name="Hu Y."/>
            <person name="Lu G."/>
            <person name="Yang C."/>
            <person name="Chen J."/>
            <person name="Shan C."/>
            <person name="Zhang L."/>
            <person name="Zhou Y."/>
            <person name="Wang L."/>
            <person name="Guo W."/>
            <person name="Bai Y."/>
            <person name="Ruan J."/>
            <person name="Shangguan X."/>
            <person name="Mao Y."/>
            <person name="Jiang J."/>
            <person name="Zhu Y."/>
            <person name="Lei J."/>
            <person name="Kang H."/>
            <person name="Chen S."/>
            <person name="He X."/>
            <person name="Wang R."/>
            <person name="Wang Y."/>
            <person name="Chen J."/>
            <person name="Wang L."/>
            <person name="Yu S."/>
            <person name="Wang B."/>
            <person name="Wei J."/>
            <person name="Song S."/>
            <person name="Lu X."/>
            <person name="Gao Z."/>
            <person name="Gu W."/>
            <person name="Deng X."/>
            <person name="Ma D."/>
            <person name="Wang S."/>
            <person name="Liang W."/>
            <person name="Fang L."/>
            <person name="Cai C."/>
            <person name="Zhu X."/>
            <person name="Zhou B."/>
            <person name="Zhang Y."/>
            <person name="Chen Z."/>
            <person name="Xu S."/>
            <person name="Zhu R."/>
            <person name="Wang S."/>
            <person name="Zhang T."/>
            <person name="Zhao G."/>
        </authorList>
    </citation>
    <scope>NUCLEOTIDE SEQUENCE [LARGE SCALE GENOMIC DNA]</scope>
    <source>
        <strain evidence="2">cv. Xinhai21</strain>
        <tissue evidence="1">Leaf</tissue>
    </source>
</reference>
<evidence type="ECO:0000313" key="2">
    <source>
        <dbReference type="Proteomes" id="UP000239757"/>
    </source>
</evidence>
<accession>A0A2P5XS39</accession>
<evidence type="ECO:0000313" key="1">
    <source>
        <dbReference type="EMBL" id="PPS06169.1"/>
    </source>
</evidence>
<protein>
    <submittedName>
        <fullName evidence="1">Uncharacterized protein</fullName>
    </submittedName>
</protein>
<organism evidence="1 2">
    <name type="scientific">Gossypium barbadense</name>
    <name type="common">Sea Island cotton</name>
    <name type="synonym">Hibiscus barbadensis</name>
    <dbReference type="NCBI Taxonomy" id="3634"/>
    <lineage>
        <taxon>Eukaryota</taxon>
        <taxon>Viridiplantae</taxon>
        <taxon>Streptophyta</taxon>
        <taxon>Embryophyta</taxon>
        <taxon>Tracheophyta</taxon>
        <taxon>Spermatophyta</taxon>
        <taxon>Magnoliopsida</taxon>
        <taxon>eudicotyledons</taxon>
        <taxon>Gunneridae</taxon>
        <taxon>Pentapetalae</taxon>
        <taxon>rosids</taxon>
        <taxon>malvids</taxon>
        <taxon>Malvales</taxon>
        <taxon>Malvaceae</taxon>
        <taxon>Malvoideae</taxon>
        <taxon>Gossypium</taxon>
    </lineage>
</organism>
<sequence>MAYKTICNNCLPIRAELDKDIPGIDSRCPPCFTEDKTLDHLLHERYEYDRHFKYRKFIITLWQIWIQSKSICFSSNTANPLQTVYAISGYCKYLCSVYQTEETNANTRVNQESFISPNQSLLRSNTPVSDLLALPLPQTATGQANDQPQYHQTKNFSRFQIAMQVVPTPSFTAS</sequence>
<gene>
    <name evidence="1" type="ORF">GOBAR_AA14480</name>
</gene>
<name>A0A2P5XS39_GOSBA</name>
<proteinExistence type="predicted"/>
<dbReference type="EMBL" id="KZ664327">
    <property type="protein sequence ID" value="PPS06169.1"/>
    <property type="molecule type" value="Genomic_DNA"/>
</dbReference>